<dbReference type="Proteomes" id="UP000678393">
    <property type="component" value="Unassembled WGS sequence"/>
</dbReference>
<dbReference type="GO" id="GO:0005524">
    <property type="term" value="F:ATP binding"/>
    <property type="evidence" value="ECO:0007669"/>
    <property type="project" value="UniProtKB-KW"/>
</dbReference>
<dbReference type="GO" id="GO:0045134">
    <property type="term" value="F:UDP phosphatase activity"/>
    <property type="evidence" value="ECO:0007669"/>
    <property type="project" value="TreeGrafter"/>
</dbReference>
<dbReference type="InterPro" id="IPR000407">
    <property type="entry name" value="GDA1_CD39_NTPase"/>
</dbReference>
<evidence type="ECO:0000256" key="6">
    <source>
        <dbReference type="SAM" id="SignalP"/>
    </source>
</evidence>
<evidence type="ECO:0000256" key="5">
    <source>
        <dbReference type="RuleBase" id="RU003833"/>
    </source>
</evidence>
<reference evidence="7" key="1">
    <citation type="submission" date="2021-04" db="EMBL/GenBank/DDBJ databases">
        <authorList>
            <consortium name="Molecular Ecology Group"/>
        </authorList>
    </citation>
    <scope>NUCLEOTIDE SEQUENCE</scope>
</reference>
<keyword evidence="2 5" id="KW-0378">Hydrolase</keyword>
<organism evidence="7 8">
    <name type="scientific">Candidula unifasciata</name>
    <dbReference type="NCBI Taxonomy" id="100452"/>
    <lineage>
        <taxon>Eukaryota</taxon>
        <taxon>Metazoa</taxon>
        <taxon>Spiralia</taxon>
        <taxon>Lophotrochozoa</taxon>
        <taxon>Mollusca</taxon>
        <taxon>Gastropoda</taxon>
        <taxon>Heterobranchia</taxon>
        <taxon>Euthyneura</taxon>
        <taxon>Panpulmonata</taxon>
        <taxon>Eupulmonata</taxon>
        <taxon>Stylommatophora</taxon>
        <taxon>Helicina</taxon>
        <taxon>Helicoidea</taxon>
        <taxon>Geomitridae</taxon>
        <taxon>Candidula</taxon>
    </lineage>
</organism>
<comment type="caution">
    <text evidence="7">The sequence shown here is derived from an EMBL/GenBank/DDBJ whole genome shotgun (WGS) entry which is preliminary data.</text>
</comment>
<feature type="active site" description="Proton acceptor" evidence="3">
    <location>
        <position position="166"/>
    </location>
</feature>
<sequence length="492" mass="54152">MTELATWLPTYLPIIYFLTSSITAAPATSSPSNVAQANYGVLLDAGSTSTKLKVYRWNQTTGDSLVPRIDLLANERFDNGLGSFEEDEIGLVSYISSIVSRAKQDVPDHKQKSTPIYLMATAGLRYLTEKEAEVFLEKIQAVLANTTINPFLYKSSSITILSGEEEGVYSWIAANYLNGFFDKYRPENETVGILEMGGGSTQIAFIPHGPLFSEEYQAIVAGRAYQLYVQSYLQFGANAISQKVVYALLHGSLNQSEVENPCMLREDSRNTTLDDGRLILEKGTGDPEACLQILRKFLHPNTGQDCSPKPCAIGSVYQPSVDNLKFVATQAFTYTPENLKVVDDDKILHIDKLEEAAIYHCNRTLEQAVNESGMDPQYVSSDCLMGLYIPTLVTLSYGFNSNSTNIQLTSKINGGTVDWALGAMLVELSNSFGSPKFNYSIQCTKGMPAVTTGYNKGNHSTSLHSNHLQICVLLLSLAIVLRNCIYFDISKV</sequence>
<evidence type="ECO:0000256" key="2">
    <source>
        <dbReference type="ARBA" id="ARBA00022801"/>
    </source>
</evidence>
<evidence type="ECO:0000256" key="3">
    <source>
        <dbReference type="PIRSR" id="PIRSR600407-1"/>
    </source>
</evidence>
<evidence type="ECO:0000313" key="8">
    <source>
        <dbReference type="Proteomes" id="UP000678393"/>
    </source>
</evidence>
<evidence type="ECO:0000313" key="7">
    <source>
        <dbReference type="EMBL" id="CAG5132638.1"/>
    </source>
</evidence>
<accession>A0A8S3ZWU9</accession>
<dbReference type="Gene3D" id="3.30.420.150">
    <property type="entry name" value="Exopolyphosphatase. Domain 2"/>
    <property type="match status" value="1"/>
</dbReference>
<dbReference type="EMBL" id="CAJHNH020005556">
    <property type="protein sequence ID" value="CAG5132638.1"/>
    <property type="molecule type" value="Genomic_DNA"/>
</dbReference>
<dbReference type="GO" id="GO:0005886">
    <property type="term" value="C:plasma membrane"/>
    <property type="evidence" value="ECO:0007669"/>
    <property type="project" value="TreeGrafter"/>
</dbReference>
<dbReference type="Gene3D" id="3.30.420.40">
    <property type="match status" value="1"/>
</dbReference>
<dbReference type="OrthoDB" id="6372431at2759"/>
<evidence type="ECO:0000256" key="4">
    <source>
        <dbReference type="PIRSR" id="PIRSR600407-2"/>
    </source>
</evidence>
<feature type="signal peptide" evidence="6">
    <location>
        <begin position="1"/>
        <end position="24"/>
    </location>
</feature>
<dbReference type="GO" id="GO:0004382">
    <property type="term" value="F:GDP phosphatase activity"/>
    <property type="evidence" value="ECO:0007669"/>
    <property type="project" value="TreeGrafter"/>
</dbReference>
<dbReference type="AlphaFoldDB" id="A0A8S3ZWU9"/>
<evidence type="ECO:0000256" key="1">
    <source>
        <dbReference type="ARBA" id="ARBA00009283"/>
    </source>
</evidence>
<dbReference type="GO" id="GO:0009134">
    <property type="term" value="P:nucleoside diphosphate catabolic process"/>
    <property type="evidence" value="ECO:0007669"/>
    <property type="project" value="TreeGrafter"/>
</dbReference>
<gene>
    <name evidence="7" type="ORF">CUNI_LOCUS18196</name>
</gene>
<dbReference type="Pfam" id="PF01150">
    <property type="entry name" value="GDA1_CD39"/>
    <property type="match status" value="1"/>
</dbReference>
<name>A0A8S3ZWU9_9EUPU</name>
<dbReference type="PROSITE" id="PS01238">
    <property type="entry name" value="GDA1_CD39_NTPASE"/>
    <property type="match status" value="1"/>
</dbReference>
<protein>
    <recommendedName>
        <fullName evidence="9">Apyrase</fullName>
    </recommendedName>
</protein>
<evidence type="ECO:0008006" key="9">
    <source>
        <dbReference type="Google" id="ProtNLM"/>
    </source>
</evidence>
<dbReference type="PANTHER" id="PTHR11782">
    <property type="entry name" value="ADENOSINE/GUANOSINE DIPHOSPHATASE"/>
    <property type="match status" value="1"/>
</dbReference>
<dbReference type="PANTHER" id="PTHR11782:SF83">
    <property type="entry name" value="GUANOSINE-DIPHOSPHATASE"/>
    <property type="match status" value="1"/>
</dbReference>
<feature type="chain" id="PRO_5035877023" description="Apyrase" evidence="6">
    <location>
        <begin position="25"/>
        <end position="492"/>
    </location>
</feature>
<keyword evidence="6" id="KW-0732">Signal</keyword>
<proteinExistence type="inferred from homology"/>
<keyword evidence="4" id="KW-0067">ATP-binding</keyword>
<comment type="similarity">
    <text evidence="1 5">Belongs to the GDA1/CD39 NTPase family.</text>
</comment>
<keyword evidence="8" id="KW-1185">Reference proteome</keyword>
<keyword evidence="4" id="KW-0547">Nucleotide-binding</keyword>
<dbReference type="GO" id="GO:0017111">
    <property type="term" value="F:ribonucleoside triphosphate phosphatase activity"/>
    <property type="evidence" value="ECO:0007669"/>
    <property type="project" value="TreeGrafter"/>
</dbReference>
<feature type="binding site" evidence="4">
    <location>
        <begin position="198"/>
        <end position="202"/>
    </location>
    <ligand>
        <name>ATP</name>
        <dbReference type="ChEBI" id="CHEBI:30616"/>
    </ligand>
</feature>